<accession>A0A0C2GUN0</accession>
<evidence type="ECO:0000313" key="2">
    <source>
        <dbReference type="EMBL" id="KIH65120.1"/>
    </source>
</evidence>
<gene>
    <name evidence="2" type="ORF">ANCDUO_04561</name>
</gene>
<keyword evidence="3" id="KW-1185">Reference proteome</keyword>
<dbReference type="AlphaFoldDB" id="A0A0C2GUN0"/>
<proteinExistence type="predicted"/>
<feature type="compositionally biased region" description="Basic and acidic residues" evidence="1">
    <location>
        <begin position="104"/>
        <end position="114"/>
    </location>
</feature>
<dbReference type="Proteomes" id="UP000054047">
    <property type="component" value="Unassembled WGS sequence"/>
</dbReference>
<dbReference type="OrthoDB" id="5839913at2759"/>
<reference evidence="2 3" key="1">
    <citation type="submission" date="2013-12" db="EMBL/GenBank/DDBJ databases">
        <title>Draft genome of the parsitic nematode Ancylostoma duodenale.</title>
        <authorList>
            <person name="Mitreva M."/>
        </authorList>
    </citation>
    <scope>NUCLEOTIDE SEQUENCE [LARGE SCALE GENOMIC DNA]</scope>
    <source>
        <strain evidence="2 3">Zhejiang</strain>
    </source>
</reference>
<dbReference type="EMBL" id="KN727699">
    <property type="protein sequence ID" value="KIH65120.1"/>
    <property type="molecule type" value="Genomic_DNA"/>
</dbReference>
<evidence type="ECO:0000313" key="3">
    <source>
        <dbReference type="Proteomes" id="UP000054047"/>
    </source>
</evidence>
<feature type="region of interest" description="Disordered" evidence="1">
    <location>
        <begin position="99"/>
        <end position="126"/>
    </location>
</feature>
<organism evidence="2 3">
    <name type="scientific">Ancylostoma duodenale</name>
    <dbReference type="NCBI Taxonomy" id="51022"/>
    <lineage>
        <taxon>Eukaryota</taxon>
        <taxon>Metazoa</taxon>
        <taxon>Ecdysozoa</taxon>
        <taxon>Nematoda</taxon>
        <taxon>Chromadorea</taxon>
        <taxon>Rhabditida</taxon>
        <taxon>Rhabditina</taxon>
        <taxon>Rhabditomorpha</taxon>
        <taxon>Strongyloidea</taxon>
        <taxon>Ancylostomatidae</taxon>
        <taxon>Ancylostomatinae</taxon>
        <taxon>Ancylostoma</taxon>
    </lineage>
</organism>
<name>A0A0C2GUN0_9BILA</name>
<sequence>MLDKETRFAWTSPIHPRPKKDKSDEYIKDTLLSGLYANIWCKWGKKELRTTNLAESFNRKLGVIIGCDHSDLRILVREFHHLNKEAQCTLRYINPHSKKKLRRRDSERREKIDNAMDDSADTVNDDSVTPKSVKTYLKKMSRYLSEKSRQYSIQI</sequence>
<evidence type="ECO:0000256" key="1">
    <source>
        <dbReference type="SAM" id="MobiDB-lite"/>
    </source>
</evidence>
<protein>
    <submittedName>
        <fullName evidence="2">Uncharacterized protein</fullName>
    </submittedName>
</protein>
<feature type="compositionally biased region" description="Acidic residues" evidence="1">
    <location>
        <begin position="115"/>
        <end position="124"/>
    </location>
</feature>